<dbReference type="InterPro" id="IPR000873">
    <property type="entry name" value="AMP-dep_synth/lig_dom"/>
</dbReference>
<comment type="caution">
    <text evidence="5">The sequence shown here is derived from an EMBL/GenBank/DDBJ whole genome shotgun (WGS) entry which is preliminary data.</text>
</comment>
<dbReference type="Gene3D" id="3.30.300.30">
    <property type="match status" value="1"/>
</dbReference>
<dbReference type="RefSeq" id="WP_376850154.1">
    <property type="nucleotide sequence ID" value="NZ_JBHSMF010000006.1"/>
</dbReference>
<dbReference type="GO" id="GO:0016874">
    <property type="term" value="F:ligase activity"/>
    <property type="evidence" value="ECO:0007669"/>
    <property type="project" value="UniProtKB-KW"/>
</dbReference>
<dbReference type="Proteomes" id="UP001596037">
    <property type="component" value="Unassembled WGS sequence"/>
</dbReference>
<feature type="region of interest" description="Disordered" evidence="3">
    <location>
        <begin position="571"/>
        <end position="594"/>
    </location>
</feature>
<dbReference type="InterPro" id="IPR045851">
    <property type="entry name" value="AMP-bd_C_sf"/>
</dbReference>
<dbReference type="InterPro" id="IPR042099">
    <property type="entry name" value="ANL_N_sf"/>
</dbReference>
<proteinExistence type="inferred from homology"/>
<accession>A0ABW0NBR6</accession>
<dbReference type="CDD" id="cd05931">
    <property type="entry name" value="FAAL"/>
    <property type="match status" value="1"/>
</dbReference>
<dbReference type="PANTHER" id="PTHR22754">
    <property type="entry name" value="DISCO-INTERACTING PROTEIN 2 DIP2 -RELATED"/>
    <property type="match status" value="1"/>
</dbReference>
<comment type="similarity">
    <text evidence="1">Belongs to the ATP-dependent AMP-binding enzyme family.</text>
</comment>
<dbReference type="InterPro" id="IPR040097">
    <property type="entry name" value="FAAL/FAAC"/>
</dbReference>
<feature type="domain" description="AMP-dependent synthetase/ligase" evidence="4">
    <location>
        <begin position="12"/>
        <end position="411"/>
    </location>
</feature>
<gene>
    <name evidence="5" type="ORF">ACFPOE_11145</name>
</gene>
<dbReference type="Gene3D" id="3.40.50.12780">
    <property type="entry name" value="N-terminal domain of ligase-like"/>
    <property type="match status" value="1"/>
</dbReference>
<evidence type="ECO:0000256" key="3">
    <source>
        <dbReference type="SAM" id="MobiDB-lite"/>
    </source>
</evidence>
<dbReference type="PROSITE" id="PS00455">
    <property type="entry name" value="AMP_BINDING"/>
    <property type="match status" value="1"/>
</dbReference>
<keyword evidence="2 5" id="KW-0436">Ligase</keyword>
<protein>
    <submittedName>
        <fullName evidence="5">Fatty acyl-AMP ligase</fullName>
    </submittedName>
</protein>
<reference evidence="6" key="1">
    <citation type="journal article" date="2019" name="Int. J. Syst. Evol. Microbiol.">
        <title>The Global Catalogue of Microorganisms (GCM) 10K type strain sequencing project: providing services to taxonomists for standard genome sequencing and annotation.</title>
        <authorList>
            <consortium name="The Broad Institute Genomics Platform"/>
            <consortium name="The Broad Institute Genome Sequencing Center for Infectious Disease"/>
            <person name="Wu L."/>
            <person name="Ma J."/>
        </authorList>
    </citation>
    <scope>NUCLEOTIDE SEQUENCE [LARGE SCALE GENOMIC DNA]</scope>
    <source>
        <strain evidence="6">CCUG 57401</strain>
    </source>
</reference>
<evidence type="ECO:0000256" key="2">
    <source>
        <dbReference type="ARBA" id="ARBA00022598"/>
    </source>
</evidence>
<name>A0ABW0NBR6_9BURK</name>
<dbReference type="InterPro" id="IPR020845">
    <property type="entry name" value="AMP-binding_CS"/>
</dbReference>
<evidence type="ECO:0000313" key="6">
    <source>
        <dbReference type="Proteomes" id="UP001596037"/>
    </source>
</evidence>
<dbReference type="PANTHER" id="PTHR22754:SF32">
    <property type="entry name" value="DISCO-INTERACTING PROTEIN 2"/>
    <property type="match status" value="1"/>
</dbReference>
<evidence type="ECO:0000256" key="1">
    <source>
        <dbReference type="ARBA" id="ARBA00006432"/>
    </source>
</evidence>
<evidence type="ECO:0000259" key="4">
    <source>
        <dbReference type="Pfam" id="PF00501"/>
    </source>
</evidence>
<sequence length="594" mass="63633">MADPRTLIDSLRANAERAPEALAMSWQPELAREATQQLSQAQLWRTAQQIAGGLARLPWPVDQPRMALLAFPPGLDFIRAFLGCLRAGVVAVPVTVPRRGRAAQVLEAIAANCAAPLALTSACELPRLRELFAQSPALAAMQLLALDVVEGLGDGEQATAAPGAQDLAFVQYTSGSSSRPKGVCVSHANLAANLALIEREFGITARHLFVNWLPHYHDMGLIGNLLVPIHCGIPSVSMAPAAFIKRPVRWLQAISAQPPGRWVLSGGPNFAYQLCVDRIADQDCEGLSLARWSPAYNGAEPVRVSTMRSFVQRFGRLGFGKRQFLTCYGLAEATLFVTGAHDPEFMSVSGAGLEAGRIEASATEDARPLASSGLADPQRIAIVDPATQRRVPDGQVGEIWVTGPSVPQRYLNDPQQSRRTFEARLSDDAGATRYLATGDVGAVVDGRLYVTGRSKELLIVNGRNLYPHDIEALLQTCDERVESAAVFAWNDPAAQAETVVAVCELARASRHLLPAGPHEEPARELLRIAEALRSAAAAAELAIAHLRFVGPMGIARTSSGKTAYGQLRHEFGTLPGGVRSHPLSAQPRGADQPS</sequence>
<dbReference type="EMBL" id="JBHSMF010000006">
    <property type="protein sequence ID" value="MFC5498091.1"/>
    <property type="molecule type" value="Genomic_DNA"/>
</dbReference>
<organism evidence="5 6">
    <name type="scientific">Caenimonas terrae</name>
    <dbReference type="NCBI Taxonomy" id="696074"/>
    <lineage>
        <taxon>Bacteria</taxon>
        <taxon>Pseudomonadati</taxon>
        <taxon>Pseudomonadota</taxon>
        <taxon>Betaproteobacteria</taxon>
        <taxon>Burkholderiales</taxon>
        <taxon>Comamonadaceae</taxon>
        <taxon>Caenimonas</taxon>
    </lineage>
</organism>
<evidence type="ECO:0000313" key="5">
    <source>
        <dbReference type="EMBL" id="MFC5498091.1"/>
    </source>
</evidence>
<dbReference type="SUPFAM" id="SSF56801">
    <property type="entry name" value="Acetyl-CoA synthetase-like"/>
    <property type="match status" value="1"/>
</dbReference>
<keyword evidence="6" id="KW-1185">Reference proteome</keyword>
<dbReference type="Pfam" id="PF00501">
    <property type="entry name" value="AMP-binding"/>
    <property type="match status" value="1"/>
</dbReference>